<gene>
    <name evidence="1" type="ORF">M9Y10_012745</name>
</gene>
<name>A0ABR2IDB3_9EUKA</name>
<sequence>MSFESQDISSEYEIFNGLRTKEMSQDKNNFPETTKILKMLFTARQNYIRYFTFLSDNPLKKDFKDSEILLMHSSYKDFSLNIFQQSPYLSYLKDKIVEIYQSPDYLEKAIQHYFIKLFNSDGNEIYEPIKSARYEYINKDKLSIFANVIIPSIYGYFIEESQASYGFDFISFLFIFSYDFSRPFFLSYLMSATAFLDIFWTNFFSKITAERYSSTLFQLKDLFSITLKSSIPFFSGYHIQLLKNCLLRDYNSFFDLLFTQFLFPSFPTYNQLSLISQEKMDILYEYLINSNDFSAEIQEFFHQYNFVDSQKIQFIQDDITVILSNFEAKLLFELFQNFDNSKTKPPSPITSQRIDEFSPCYFSVHLDNKMIAKVFKKGPVSRLFNDIFTTRFADKNEGKAQLNKITNDIRITYAILKNDCQESLINPFSVIDDIEENKTNDTFEIKKLKNKYKEYQNLHSLQTNILELMENDLYRQKKDLSSFLLQQQRIKYIENINSRIMKRSILLENGFYSNFESVPQKARPITTQAIKYIPSVFDPFLDHRASFIQLIFNSFNVLKYDEFLKRNRQFFQKVMMNISFLDSTDIPQRLIILESNLLAVNSLSANEAWTFPLFLKCFSKGALRILYETFVFTLLYKKQNFENFKIISSQIPNVVNFFGFILTKLTNHLAKNPNDNHIQSIVNELTNEK</sequence>
<organism evidence="1 2">
    <name type="scientific">Tritrichomonas musculus</name>
    <dbReference type="NCBI Taxonomy" id="1915356"/>
    <lineage>
        <taxon>Eukaryota</taxon>
        <taxon>Metamonada</taxon>
        <taxon>Parabasalia</taxon>
        <taxon>Tritrichomonadida</taxon>
        <taxon>Tritrichomonadidae</taxon>
        <taxon>Tritrichomonas</taxon>
    </lineage>
</organism>
<keyword evidence="2" id="KW-1185">Reference proteome</keyword>
<dbReference type="Proteomes" id="UP001470230">
    <property type="component" value="Unassembled WGS sequence"/>
</dbReference>
<evidence type="ECO:0000313" key="1">
    <source>
        <dbReference type="EMBL" id="KAK8861053.1"/>
    </source>
</evidence>
<proteinExistence type="predicted"/>
<evidence type="ECO:0000313" key="2">
    <source>
        <dbReference type="Proteomes" id="UP001470230"/>
    </source>
</evidence>
<protein>
    <recommendedName>
        <fullName evidence="3">Rab-GAP TBC domain-containing protein</fullName>
    </recommendedName>
</protein>
<evidence type="ECO:0008006" key="3">
    <source>
        <dbReference type="Google" id="ProtNLM"/>
    </source>
</evidence>
<dbReference type="EMBL" id="JAPFFF010000018">
    <property type="protein sequence ID" value="KAK8861053.1"/>
    <property type="molecule type" value="Genomic_DNA"/>
</dbReference>
<comment type="caution">
    <text evidence="1">The sequence shown here is derived from an EMBL/GenBank/DDBJ whole genome shotgun (WGS) entry which is preliminary data.</text>
</comment>
<accession>A0ABR2IDB3</accession>
<reference evidence="1 2" key="1">
    <citation type="submission" date="2024-04" db="EMBL/GenBank/DDBJ databases">
        <title>Tritrichomonas musculus Genome.</title>
        <authorList>
            <person name="Alves-Ferreira E."/>
            <person name="Grigg M."/>
            <person name="Lorenzi H."/>
            <person name="Galac M."/>
        </authorList>
    </citation>
    <scope>NUCLEOTIDE SEQUENCE [LARGE SCALE GENOMIC DNA]</scope>
    <source>
        <strain evidence="1 2">EAF2021</strain>
    </source>
</reference>